<feature type="compositionally biased region" description="Polar residues" evidence="1">
    <location>
        <begin position="23"/>
        <end position="32"/>
    </location>
</feature>
<feature type="compositionally biased region" description="Basic and acidic residues" evidence="1">
    <location>
        <begin position="38"/>
        <end position="53"/>
    </location>
</feature>
<keyword evidence="3" id="KW-1185">Reference proteome</keyword>
<sequence length="63" mass="6821">MPKPPASAPDVIPPREEPEPQVGSDSEGSNAVQHHPNPKADREREPTLDDGRKLRGPYPTGNT</sequence>
<dbReference type="EMBL" id="SMLL01000008">
    <property type="protein sequence ID" value="TFY96942.1"/>
    <property type="molecule type" value="Genomic_DNA"/>
</dbReference>
<evidence type="ECO:0000256" key="1">
    <source>
        <dbReference type="SAM" id="MobiDB-lite"/>
    </source>
</evidence>
<evidence type="ECO:0000313" key="3">
    <source>
        <dbReference type="Proteomes" id="UP000297564"/>
    </source>
</evidence>
<gene>
    <name evidence="2" type="ORF">EZ242_19965</name>
</gene>
<dbReference type="RefSeq" id="WP_135286952.1">
    <property type="nucleotide sequence ID" value="NZ_SMLL01000008.1"/>
</dbReference>
<organism evidence="2 3">
    <name type="scientific">Ramlibacter rhizophilus</name>
    <dbReference type="NCBI Taxonomy" id="1781167"/>
    <lineage>
        <taxon>Bacteria</taxon>
        <taxon>Pseudomonadati</taxon>
        <taxon>Pseudomonadota</taxon>
        <taxon>Betaproteobacteria</taxon>
        <taxon>Burkholderiales</taxon>
        <taxon>Comamonadaceae</taxon>
        <taxon>Ramlibacter</taxon>
    </lineage>
</organism>
<protein>
    <submittedName>
        <fullName evidence="2">Uncharacterized protein</fullName>
    </submittedName>
</protein>
<dbReference type="AlphaFoldDB" id="A0A4Z0BCK4"/>
<evidence type="ECO:0000313" key="2">
    <source>
        <dbReference type="EMBL" id="TFY96942.1"/>
    </source>
</evidence>
<dbReference type="OrthoDB" id="9904897at2"/>
<comment type="caution">
    <text evidence="2">The sequence shown here is derived from an EMBL/GenBank/DDBJ whole genome shotgun (WGS) entry which is preliminary data.</text>
</comment>
<reference evidence="2 3" key="1">
    <citation type="submission" date="2019-03" db="EMBL/GenBank/DDBJ databases">
        <title>Ramlibacter rhizophilus CCTCC AB2015357, whole genome shotgun sequence.</title>
        <authorList>
            <person name="Zhang X."/>
            <person name="Feng G."/>
            <person name="Zhu H."/>
        </authorList>
    </citation>
    <scope>NUCLEOTIDE SEQUENCE [LARGE SCALE GENOMIC DNA]</scope>
    <source>
        <strain evidence="2 3">CCTCC AB2015357</strain>
    </source>
</reference>
<feature type="region of interest" description="Disordered" evidence="1">
    <location>
        <begin position="1"/>
        <end position="63"/>
    </location>
</feature>
<name>A0A4Z0BCK4_9BURK</name>
<proteinExistence type="predicted"/>
<dbReference type="Proteomes" id="UP000297564">
    <property type="component" value="Unassembled WGS sequence"/>
</dbReference>
<accession>A0A4Z0BCK4</accession>